<gene>
    <name evidence="1" type="ORF">PQQ73_14680</name>
</gene>
<dbReference type="RefSeq" id="WP_408153425.1">
    <property type="nucleotide sequence ID" value="NZ_JAQQCL010000009.1"/>
</dbReference>
<proteinExistence type="predicted"/>
<dbReference type="Proteomes" id="UP001629392">
    <property type="component" value="Unassembled WGS sequence"/>
</dbReference>
<organism evidence="1 2">
    <name type="scientific">Paraburkholderia strydomiana</name>
    <dbReference type="NCBI Taxonomy" id="1245417"/>
    <lineage>
        <taxon>Bacteria</taxon>
        <taxon>Pseudomonadati</taxon>
        <taxon>Pseudomonadota</taxon>
        <taxon>Betaproteobacteria</taxon>
        <taxon>Burkholderiales</taxon>
        <taxon>Burkholderiaceae</taxon>
        <taxon>Paraburkholderia</taxon>
    </lineage>
</organism>
<evidence type="ECO:0008006" key="3">
    <source>
        <dbReference type="Google" id="ProtNLM"/>
    </source>
</evidence>
<sequence>MAIRYDLPAVGAQKGPTCWYTAVKMMLRFHNIGADQTRRAQWHELHELRKIITELAAAKKPYDYRSVLTGIISKMHATSGASADRKHLRSLKNKWEAAGSDARFSVLDAFLPGLIRPVILAAGQYDTTFVADSLGKYGPLYASVFRPGVSLMDMDYVQDPFPNQSGYVYKYDAKSSFGGRHAIVIFGVDDHDTIYYADPNAPHRYSMIPWEVLKGQLNSPGGSMGSALFGRVDCFDCHHIQTRRP</sequence>
<name>A0ABW9EET2_9BURK</name>
<comment type="caution">
    <text evidence="1">The sequence shown here is derived from an EMBL/GenBank/DDBJ whole genome shotgun (WGS) entry which is preliminary data.</text>
</comment>
<reference evidence="1 2" key="1">
    <citation type="journal article" date="2024" name="Chem. Sci.">
        <title>Discovery of megapolipeptins by genome mining of a Burkholderiales bacteria collection.</title>
        <authorList>
            <person name="Paulo B.S."/>
            <person name="Recchia M.J.J."/>
            <person name="Lee S."/>
            <person name="Fergusson C.H."/>
            <person name="Romanowski S.B."/>
            <person name="Hernandez A."/>
            <person name="Krull N."/>
            <person name="Liu D.Y."/>
            <person name="Cavanagh H."/>
            <person name="Bos A."/>
            <person name="Gray C.A."/>
            <person name="Murphy B.T."/>
            <person name="Linington R.G."/>
            <person name="Eustaquio A.S."/>
        </authorList>
    </citation>
    <scope>NUCLEOTIDE SEQUENCE [LARGE SCALE GENOMIC DNA]</scope>
    <source>
        <strain evidence="1 2">RL17-350-BIC-E</strain>
    </source>
</reference>
<evidence type="ECO:0000313" key="1">
    <source>
        <dbReference type="EMBL" id="MFM0717580.1"/>
    </source>
</evidence>
<evidence type="ECO:0000313" key="2">
    <source>
        <dbReference type="Proteomes" id="UP001629392"/>
    </source>
</evidence>
<dbReference type="EMBL" id="JAQQCL010000009">
    <property type="protein sequence ID" value="MFM0717580.1"/>
    <property type="molecule type" value="Genomic_DNA"/>
</dbReference>
<keyword evidence="2" id="KW-1185">Reference proteome</keyword>
<accession>A0ABW9EET2</accession>
<protein>
    <recommendedName>
        <fullName evidence="3">Peptidase C39-like domain-containing protein</fullName>
    </recommendedName>
</protein>